<name>A0AAV1HVF8_9CHLO</name>
<evidence type="ECO:0000256" key="2">
    <source>
        <dbReference type="SAM" id="Phobius"/>
    </source>
</evidence>
<evidence type="ECO:0000313" key="4">
    <source>
        <dbReference type="Proteomes" id="UP001314263"/>
    </source>
</evidence>
<dbReference type="AlphaFoldDB" id="A0AAV1HVF8"/>
<feature type="compositionally biased region" description="Polar residues" evidence="1">
    <location>
        <begin position="385"/>
        <end position="399"/>
    </location>
</feature>
<keyword evidence="2" id="KW-0812">Transmembrane</keyword>
<reference evidence="3 4" key="1">
    <citation type="submission" date="2023-10" db="EMBL/GenBank/DDBJ databases">
        <authorList>
            <person name="Maclean D."/>
            <person name="Macfadyen A."/>
        </authorList>
    </citation>
    <scope>NUCLEOTIDE SEQUENCE [LARGE SCALE GENOMIC DNA]</scope>
</reference>
<dbReference type="Proteomes" id="UP001314263">
    <property type="component" value="Unassembled WGS sequence"/>
</dbReference>
<protein>
    <submittedName>
        <fullName evidence="3">Uncharacterized protein</fullName>
    </submittedName>
</protein>
<feature type="transmembrane region" description="Helical" evidence="2">
    <location>
        <begin position="52"/>
        <end position="74"/>
    </location>
</feature>
<keyword evidence="2" id="KW-0472">Membrane</keyword>
<evidence type="ECO:0000256" key="1">
    <source>
        <dbReference type="SAM" id="MobiDB-lite"/>
    </source>
</evidence>
<proteinExistence type="predicted"/>
<organism evidence="3 4">
    <name type="scientific">Coccomyxa viridis</name>
    <dbReference type="NCBI Taxonomy" id="1274662"/>
    <lineage>
        <taxon>Eukaryota</taxon>
        <taxon>Viridiplantae</taxon>
        <taxon>Chlorophyta</taxon>
        <taxon>core chlorophytes</taxon>
        <taxon>Trebouxiophyceae</taxon>
        <taxon>Trebouxiophyceae incertae sedis</taxon>
        <taxon>Coccomyxaceae</taxon>
        <taxon>Coccomyxa</taxon>
    </lineage>
</organism>
<feature type="transmembrane region" description="Helical" evidence="2">
    <location>
        <begin position="324"/>
        <end position="343"/>
    </location>
</feature>
<keyword evidence="2" id="KW-1133">Transmembrane helix</keyword>
<sequence>MADGIQMQPTNGRPASPTKRRPEGKEGLLSQKPPPLNPREGGLAGMWHRVSFIPFASIVGLILLLVGLIMYGQWGRTAFNHTNGIFRASLGPNYASNPMAAWAMHAYHAAYVSMVVIGVFILVLTVVILAWRLIQHLRSRSAGSRGAGSHAQNMTLEGLTRALGFILYGYCVFLFVFTAIMALIYAAVYIGYLVSHFADAGFASTLKPLLDQWLNNANVSYQALNQLLSTVPEIGSNAASFTNTAFSALVPTPTAIASYLNNHTGNRVSYLINQVLVNSGTPGQCGSACIDLSQYPFMNTNACICNSPSVGQIAVSAKAARHDYMIAIIGLLITFLGCLLLLARLTALASMIHYDSRLMYGNRSSMGTGQNGAASAGMADRNSHRPNGTVNGSSSQYVI</sequence>
<comment type="caution">
    <text evidence="3">The sequence shown here is derived from an EMBL/GenBank/DDBJ whole genome shotgun (WGS) entry which is preliminary data.</text>
</comment>
<dbReference type="EMBL" id="CAUYUE010000003">
    <property type="protein sequence ID" value="CAK0752965.1"/>
    <property type="molecule type" value="Genomic_DNA"/>
</dbReference>
<feature type="region of interest" description="Disordered" evidence="1">
    <location>
        <begin position="371"/>
        <end position="399"/>
    </location>
</feature>
<feature type="region of interest" description="Disordered" evidence="1">
    <location>
        <begin position="1"/>
        <end position="37"/>
    </location>
</feature>
<feature type="transmembrane region" description="Helical" evidence="2">
    <location>
        <begin position="165"/>
        <end position="192"/>
    </location>
</feature>
<keyword evidence="4" id="KW-1185">Reference proteome</keyword>
<evidence type="ECO:0000313" key="3">
    <source>
        <dbReference type="EMBL" id="CAK0752965.1"/>
    </source>
</evidence>
<accession>A0AAV1HVF8</accession>
<gene>
    <name evidence="3" type="ORF">CVIRNUC_002185</name>
</gene>
<feature type="transmembrane region" description="Helical" evidence="2">
    <location>
        <begin position="109"/>
        <end position="131"/>
    </location>
</feature>